<dbReference type="SUPFAM" id="SSF48179">
    <property type="entry name" value="6-phosphogluconate dehydrogenase C-terminal domain-like"/>
    <property type="match status" value="1"/>
</dbReference>
<protein>
    <submittedName>
        <fullName evidence="6">Related to Pyrroline-5-carboxylate reductase</fullName>
    </submittedName>
</protein>
<dbReference type="Pfam" id="PF03807">
    <property type="entry name" value="F420_oxidored"/>
    <property type="match status" value="1"/>
</dbReference>
<evidence type="ECO:0000259" key="5">
    <source>
        <dbReference type="Pfam" id="PF14748"/>
    </source>
</evidence>
<dbReference type="Proteomes" id="UP000225277">
    <property type="component" value="Unassembled WGS sequence"/>
</dbReference>
<evidence type="ECO:0000256" key="1">
    <source>
        <dbReference type="ARBA" id="ARBA00005525"/>
    </source>
</evidence>
<name>A0A2D3V1V9_9PEZI</name>
<dbReference type="OrthoDB" id="10263291at2759"/>
<proteinExistence type="inferred from homology"/>
<evidence type="ECO:0000313" key="6">
    <source>
        <dbReference type="EMBL" id="CZT20715.1"/>
    </source>
</evidence>
<keyword evidence="7" id="KW-1185">Reference proteome</keyword>
<evidence type="ECO:0000313" key="7">
    <source>
        <dbReference type="Proteomes" id="UP000225277"/>
    </source>
</evidence>
<dbReference type="RefSeq" id="XP_023627604.1">
    <property type="nucleotide sequence ID" value="XM_023771836.1"/>
</dbReference>
<dbReference type="AlphaFoldDB" id="A0A2D3V1V9"/>
<dbReference type="Pfam" id="PF14748">
    <property type="entry name" value="P5CR_dimer"/>
    <property type="match status" value="1"/>
</dbReference>
<reference evidence="6 7" key="1">
    <citation type="submission" date="2016-03" db="EMBL/GenBank/DDBJ databases">
        <authorList>
            <person name="Ploux O."/>
        </authorList>
    </citation>
    <scope>NUCLEOTIDE SEQUENCE [LARGE SCALE GENOMIC DNA]</scope>
    <source>
        <strain evidence="6 7">URUG2</strain>
    </source>
</reference>
<dbReference type="SUPFAM" id="SSF51735">
    <property type="entry name" value="NAD(P)-binding Rossmann-fold domains"/>
    <property type="match status" value="1"/>
</dbReference>
<accession>A0A2D3V1V9</accession>
<dbReference type="Gene3D" id="1.10.3730.10">
    <property type="entry name" value="ProC C-terminal domain-like"/>
    <property type="match status" value="1"/>
</dbReference>
<evidence type="ECO:0000256" key="2">
    <source>
        <dbReference type="ARBA" id="ARBA00022857"/>
    </source>
</evidence>
<comment type="similarity">
    <text evidence="1">Belongs to the pyrroline-5-carboxylate reductase family.</text>
</comment>
<gene>
    <name evidence="6" type="ORF">RCC_06573</name>
</gene>
<dbReference type="InterPro" id="IPR029036">
    <property type="entry name" value="P5CR_dimer"/>
</dbReference>
<dbReference type="Gene3D" id="3.40.50.720">
    <property type="entry name" value="NAD(P)-binding Rossmann-like Domain"/>
    <property type="match status" value="1"/>
</dbReference>
<dbReference type="InterPro" id="IPR008927">
    <property type="entry name" value="6-PGluconate_DH-like_C_sf"/>
</dbReference>
<dbReference type="PANTHER" id="PTHR11645">
    <property type="entry name" value="PYRROLINE-5-CARBOXYLATE REDUCTASE"/>
    <property type="match status" value="1"/>
</dbReference>
<dbReference type="PANTHER" id="PTHR11645:SF0">
    <property type="entry name" value="PYRROLINE-5-CARBOXYLATE REDUCTASE 3"/>
    <property type="match status" value="1"/>
</dbReference>
<dbReference type="HAMAP" id="MF_01925">
    <property type="entry name" value="P5C_reductase"/>
    <property type="match status" value="1"/>
</dbReference>
<sequence length="335" mass="35882">MDFDKILQETLEIQRQANAAWAAGKRELLDDGGLTLTVLGCGTMGIAILGGIMHALNNPTSSPGDAPTPEKLPTKFRACVRSLESVRRVQEELGKYNAKLSLFEGENVKAVQGSNVVLLGCKPYMLADLLREEGMREALAGKILISILTGVSVEDLHNVLYPKGSEFANKCTIVRAVPNPAAAVRESMTVIAVPNPPLAAETDALITWMFTRIGRVLRLPEAHMNVCSTLCGSGPAFVAIMAESLVAGAVAMGCPREEARVMAAQTLRGTAALLSVDEDLAVLNRRTSKPNSCTHEGLRVLEDGAVREKIALAVREATLAAGRLGSEQERFKHTE</sequence>
<dbReference type="InterPro" id="IPR028939">
    <property type="entry name" value="P5C_Rdtase_cat_N"/>
</dbReference>
<evidence type="ECO:0000259" key="4">
    <source>
        <dbReference type="Pfam" id="PF03807"/>
    </source>
</evidence>
<keyword evidence="2" id="KW-0521">NADP</keyword>
<dbReference type="GO" id="GO:0004735">
    <property type="term" value="F:pyrroline-5-carboxylate reductase activity"/>
    <property type="evidence" value="ECO:0007669"/>
    <property type="project" value="InterPro"/>
</dbReference>
<dbReference type="EMBL" id="FJUY01000009">
    <property type="protein sequence ID" value="CZT20715.1"/>
    <property type="molecule type" value="Genomic_DNA"/>
</dbReference>
<keyword evidence="3" id="KW-0560">Oxidoreductase</keyword>
<evidence type="ECO:0000256" key="3">
    <source>
        <dbReference type="ARBA" id="ARBA00023002"/>
    </source>
</evidence>
<feature type="domain" description="Pyrroline-5-carboxylate reductase catalytic N-terminal" evidence="4">
    <location>
        <begin position="36"/>
        <end position="149"/>
    </location>
</feature>
<dbReference type="GO" id="GO:0055129">
    <property type="term" value="P:L-proline biosynthetic process"/>
    <property type="evidence" value="ECO:0007669"/>
    <property type="project" value="TreeGrafter"/>
</dbReference>
<feature type="domain" description="Pyrroline-5-carboxylate reductase dimerisation" evidence="5">
    <location>
        <begin position="221"/>
        <end position="321"/>
    </location>
</feature>
<dbReference type="NCBIfam" id="TIGR00112">
    <property type="entry name" value="proC"/>
    <property type="match status" value="1"/>
</dbReference>
<dbReference type="STRING" id="112498.A0A2D3V1V9"/>
<dbReference type="GeneID" id="35601708"/>
<organism evidence="6 7">
    <name type="scientific">Ramularia collo-cygni</name>
    <dbReference type="NCBI Taxonomy" id="112498"/>
    <lineage>
        <taxon>Eukaryota</taxon>
        <taxon>Fungi</taxon>
        <taxon>Dikarya</taxon>
        <taxon>Ascomycota</taxon>
        <taxon>Pezizomycotina</taxon>
        <taxon>Dothideomycetes</taxon>
        <taxon>Dothideomycetidae</taxon>
        <taxon>Mycosphaerellales</taxon>
        <taxon>Mycosphaerellaceae</taxon>
        <taxon>Ramularia</taxon>
    </lineage>
</organism>
<dbReference type="InterPro" id="IPR000304">
    <property type="entry name" value="Pyrroline-COOH_reductase"/>
</dbReference>
<dbReference type="InterPro" id="IPR036291">
    <property type="entry name" value="NAD(P)-bd_dom_sf"/>
</dbReference>